<dbReference type="InterPro" id="IPR000225">
    <property type="entry name" value="Armadillo"/>
</dbReference>
<dbReference type="InterPro" id="IPR008658">
    <property type="entry name" value="KAP3"/>
</dbReference>
<organism evidence="1 2">
    <name type="scientific">Panagrellus redivivus</name>
    <name type="common">Microworm</name>
    <dbReference type="NCBI Taxonomy" id="6233"/>
    <lineage>
        <taxon>Eukaryota</taxon>
        <taxon>Metazoa</taxon>
        <taxon>Ecdysozoa</taxon>
        <taxon>Nematoda</taxon>
        <taxon>Chromadorea</taxon>
        <taxon>Rhabditida</taxon>
        <taxon>Tylenchina</taxon>
        <taxon>Panagrolaimomorpha</taxon>
        <taxon>Panagrolaimoidea</taxon>
        <taxon>Panagrolaimidae</taxon>
        <taxon>Panagrellus</taxon>
    </lineage>
</organism>
<dbReference type="GO" id="GO:0005930">
    <property type="term" value="C:axoneme"/>
    <property type="evidence" value="ECO:0007669"/>
    <property type="project" value="TreeGrafter"/>
</dbReference>
<proteinExistence type="predicted"/>
<dbReference type="GO" id="GO:0007018">
    <property type="term" value="P:microtubule-based movement"/>
    <property type="evidence" value="ECO:0007669"/>
    <property type="project" value="TreeGrafter"/>
</dbReference>
<dbReference type="SMART" id="SM01297">
    <property type="entry name" value="KAP"/>
    <property type="match status" value="1"/>
</dbReference>
<dbReference type="Proteomes" id="UP000492821">
    <property type="component" value="Unassembled WGS sequence"/>
</dbReference>
<dbReference type="InterPro" id="IPR011989">
    <property type="entry name" value="ARM-like"/>
</dbReference>
<dbReference type="PANTHER" id="PTHR15605:SF2">
    <property type="entry name" value="KINESIN-ASSOCIATED PROTEIN 3"/>
    <property type="match status" value="1"/>
</dbReference>
<dbReference type="WBParaSite" id="Pan_g21821.t1">
    <property type="protein sequence ID" value="Pan_g21821.t1"/>
    <property type="gene ID" value="Pan_g21821"/>
</dbReference>
<dbReference type="GO" id="GO:0035869">
    <property type="term" value="C:ciliary transition zone"/>
    <property type="evidence" value="ECO:0007669"/>
    <property type="project" value="TreeGrafter"/>
</dbReference>
<dbReference type="GO" id="GO:0019894">
    <property type="term" value="F:kinesin binding"/>
    <property type="evidence" value="ECO:0007669"/>
    <property type="project" value="InterPro"/>
</dbReference>
<dbReference type="PANTHER" id="PTHR15605">
    <property type="entry name" value="KINESIN-ASSOCIATED PROTEINS"/>
    <property type="match status" value="1"/>
</dbReference>
<dbReference type="SUPFAM" id="SSF48371">
    <property type="entry name" value="ARM repeat"/>
    <property type="match status" value="1"/>
</dbReference>
<dbReference type="GO" id="GO:0044782">
    <property type="term" value="P:cilium organization"/>
    <property type="evidence" value="ECO:0007669"/>
    <property type="project" value="TreeGrafter"/>
</dbReference>
<name>A0A7E4ZWP1_PANRE</name>
<dbReference type="AlphaFoldDB" id="A0A7E4ZWP1"/>
<dbReference type="SMART" id="SM00185">
    <property type="entry name" value="ARM"/>
    <property type="match status" value="4"/>
</dbReference>
<dbReference type="Gene3D" id="1.25.10.10">
    <property type="entry name" value="Leucine-rich Repeat Variant"/>
    <property type="match status" value="1"/>
</dbReference>
<dbReference type="GO" id="GO:0016939">
    <property type="term" value="C:kinesin II complex"/>
    <property type="evidence" value="ECO:0007669"/>
    <property type="project" value="TreeGrafter"/>
</dbReference>
<reference evidence="1" key="1">
    <citation type="journal article" date="2013" name="Genetics">
        <title>The draft genome and transcriptome of Panagrellus redivivus are shaped by the harsh demands of a free-living lifestyle.</title>
        <authorList>
            <person name="Srinivasan J."/>
            <person name="Dillman A.R."/>
            <person name="Macchietto M.G."/>
            <person name="Heikkinen L."/>
            <person name="Lakso M."/>
            <person name="Fracchia K.M."/>
            <person name="Antoshechkin I."/>
            <person name="Mortazavi A."/>
            <person name="Wong G."/>
            <person name="Sternberg P.W."/>
        </authorList>
    </citation>
    <scope>NUCLEOTIDE SEQUENCE [LARGE SCALE GENOMIC DNA]</scope>
    <source>
        <strain evidence="1">MT8872</strain>
    </source>
</reference>
<dbReference type="Pfam" id="PF05804">
    <property type="entry name" value="KAP"/>
    <property type="match status" value="1"/>
</dbReference>
<protein>
    <submittedName>
        <fullName evidence="2">Kinesin-associated protein</fullName>
    </submittedName>
</protein>
<dbReference type="InterPro" id="IPR016024">
    <property type="entry name" value="ARM-type_fold"/>
</dbReference>
<keyword evidence="1" id="KW-1185">Reference proteome</keyword>
<accession>A0A7E4ZWP1</accession>
<reference evidence="2" key="2">
    <citation type="submission" date="2020-10" db="UniProtKB">
        <authorList>
            <consortium name="WormBaseParasite"/>
        </authorList>
    </citation>
    <scope>IDENTIFICATION</scope>
</reference>
<sequence length="692" mass="77925">MLTSFHTDEEDMTASQITRGLDIEAHPTELAIIVKYGLRRDQKNIYLKDLTPSVDPTVVARFVIDKCPLIPIHRAPDVEQVIHFLQKRSPSTNSNATDAFFGNKTTASVATLNAKLEELDSYIDMLYEDTEKSHATGLILNLTNNPSNLRYFVDNEVLMQALTRVFREDSKKNFQLATNIAIVFLRMSGFAEFQPVISHYKIGALSMQLIENELKRWEIWKNEAKGAVDKAKKKWEFAIQRQDELVSILMQLLQNLAEDVRVENKMVKRGILPMLIKCLEHSSVELQVAAVNFMWKLSIFVENKDAMAASGVVEKLVELFPTNSSALANAVFSLLFNLSFDSGLRKKMVSAGLVPFVAPYIEENSTALSLLYQLSMLDDAKTMITFTDAIPILMRMVASNSNKIVVKGCLINAALEKRNAQLICSPDGRGLDMLMQNGFNDILCMKICRNIASHEGPTQALFGKHIKSLLNFVKENSADTKGPNFVLAMECLGTVAQITATDWAKQATELNLINWLETHLEAATAMTNLIIVPDDFLLQIVILVGSMAQNFDAARMILPLVPLLTKLLEKRHEDDEIVLQIVYAFYCMLGHNEINEILCNEDGTFVECLISLMHDPNQQLRNMCDQALQFIAESNEHWRERVSEERFRFHNAQWIEMISGGADSISDIDSFESFNNIVLDADELLDVDQSAV</sequence>
<evidence type="ECO:0000313" key="2">
    <source>
        <dbReference type="WBParaSite" id="Pan_g21821.t1"/>
    </source>
</evidence>
<evidence type="ECO:0000313" key="1">
    <source>
        <dbReference type="Proteomes" id="UP000492821"/>
    </source>
</evidence>